<dbReference type="Proteomes" id="UP001153334">
    <property type="component" value="Unassembled WGS sequence"/>
</dbReference>
<comment type="caution">
    <text evidence="1">The sequence shown here is derived from an EMBL/GenBank/DDBJ whole genome shotgun (WGS) entry which is preliminary data.</text>
</comment>
<name>A0ACC2J7G3_9PEZI</name>
<sequence>MRIFKYLVFNGLVATSCCNQTIIFADTPAFSSVTTNTSEPRLGNTSELPSPLVQTLQREGYPAWGFVLVRTYYASEERWQTFQERLDKLCDVQLDEESGEGLQLVKDRLEFKMIEDPRLQGISNTEARKHFHIARAMGGVADGLGLDVLLLIDEDVVNSFLDDEAQPSSEESSPYLLAVDVTEPIEEDTDEGYPGFFRVSMDALLSELYPKLNMGLTAKELWAMLDDGQTLWIGDDE</sequence>
<evidence type="ECO:0000313" key="1">
    <source>
        <dbReference type="EMBL" id="KAJ8123340.1"/>
    </source>
</evidence>
<organism evidence="1 2">
    <name type="scientific">Nemania bipapillata</name>
    <dbReference type="NCBI Taxonomy" id="110536"/>
    <lineage>
        <taxon>Eukaryota</taxon>
        <taxon>Fungi</taxon>
        <taxon>Dikarya</taxon>
        <taxon>Ascomycota</taxon>
        <taxon>Pezizomycotina</taxon>
        <taxon>Sordariomycetes</taxon>
        <taxon>Xylariomycetidae</taxon>
        <taxon>Xylariales</taxon>
        <taxon>Xylariaceae</taxon>
        <taxon>Nemania</taxon>
    </lineage>
</organism>
<reference evidence="1" key="1">
    <citation type="submission" date="2022-11" db="EMBL/GenBank/DDBJ databases">
        <title>Genome Sequence of Nemania bipapillata.</title>
        <authorList>
            <person name="Buettner E."/>
        </authorList>
    </citation>
    <scope>NUCLEOTIDE SEQUENCE</scope>
    <source>
        <strain evidence="1">CP14</strain>
    </source>
</reference>
<accession>A0ACC2J7G3</accession>
<gene>
    <name evidence="1" type="ORF">ONZ43_g687</name>
</gene>
<evidence type="ECO:0000313" key="2">
    <source>
        <dbReference type="Proteomes" id="UP001153334"/>
    </source>
</evidence>
<protein>
    <submittedName>
        <fullName evidence="1">Uncharacterized protein</fullName>
    </submittedName>
</protein>
<proteinExistence type="predicted"/>
<keyword evidence="2" id="KW-1185">Reference proteome</keyword>
<dbReference type="EMBL" id="JAPESX010000095">
    <property type="protein sequence ID" value="KAJ8123340.1"/>
    <property type="molecule type" value="Genomic_DNA"/>
</dbReference>